<comment type="caution">
    <text evidence="2">The sequence shown here is derived from an EMBL/GenBank/DDBJ whole genome shotgun (WGS) entry which is preliminary data.</text>
</comment>
<name>A0A4Q2EGG1_9ACTN</name>
<dbReference type="RefSeq" id="WP_129459250.1">
    <property type="nucleotide sequence ID" value="NZ_PPCV01000007.1"/>
</dbReference>
<feature type="region of interest" description="Disordered" evidence="1">
    <location>
        <begin position="123"/>
        <end position="187"/>
    </location>
</feature>
<keyword evidence="3" id="KW-1185">Reference proteome</keyword>
<dbReference type="OrthoDB" id="1698584at2"/>
<evidence type="ECO:0000313" key="3">
    <source>
        <dbReference type="Proteomes" id="UP000290624"/>
    </source>
</evidence>
<dbReference type="EMBL" id="PPCV01000007">
    <property type="protein sequence ID" value="RXW31642.1"/>
    <property type="molecule type" value="Genomic_DNA"/>
</dbReference>
<evidence type="ECO:0000256" key="1">
    <source>
        <dbReference type="SAM" id="MobiDB-lite"/>
    </source>
</evidence>
<feature type="compositionally biased region" description="Basic and acidic residues" evidence="1">
    <location>
        <begin position="50"/>
        <end position="59"/>
    </location>
</feature>
<gene>
    <name evidence="2" type="ORF">C1706_10815</name>
</gene>
<evidence type="ECO:0000313" key="2">
    <source>
        <dbReference type="EMBL" id="RXW31642.1"/>
    </source>
</evidence>
<proteinExistence type="predicted"/>
<feature type="region of interest" description="Disordered" evidence="1">
    <location>
        <begin position="36"/>
        <end position="59"/>
    </location>
</feature>
<dbReference type="AlphaFoldDB" id="A0A4Q2EGG1"/>
<organism evidence="2 3">
    <name type="scientific">Propioniciclava flava</name>
    <dbReference type="NCBI Taxonomy" id="2072026"/>
    <lineage>
        <taxon>Bacteria</taxon>
        <taxon>Bacillati</taxon>
        <taxon>Actinomycetota</taxon>
        <taxon>Actinomycetes</taxon>
        <taxon>Propionibacteriales</taxon>
        <taxon>Propionibacteriaceae</taxon>
        <taxon>Propioniciclava</taxon>
    </lineage>
</organism>
<sequence length="187" mass="20497">MAEVRGRFVFDDNLTPGRKTSGGWSQNLYDAGGHMETHADFIPDDDEPESYERSVDKSGLSDEDHRMALEAGLVIAAALVVASPHVKQWWELSAWPRVKNLLANGRQELRELKWVRRSPITSETCAPEGQRPKLMADEVREPGPEELPDPVERPIPLGSSKSANLRQLQAGPSDAPETSSAGASDGD</sequence>
<feature type="compositionally biased region" description="Polar residues" evidence="1">
    <location>
        <begin position="176"/>
        <end position="187"/>
    </location>
</feature>
<accession>A0A4Q2EGG1</accession>
<feature type="compositionally biased region" description="Basic and acidic residues" evidence="1">
    <location>
        <begin position="130"/>
        <end position="143"/>
    </location>
</feature>
<reference evidence="2 3" key="1">
    <citation type="submission" date="2018-01" db="EMBL/GenBank/DDBJ databases">
        <title>Lactibacter flavus gen. nov., sp. nov., a novel bacterium of the family Propionibacteriaceae isolated from raw milk and dairy products.</title>
        <authorList>
            <person name="Wenning M."/>
            <person name="Breitenwieser F."/>
            <person name="Huptas C."/>
            <person name="von Neubeck M."/>
            <person name="Busse H.-J."/>
            <person name="Scherer S."/>
        </authorList>
    </citation>
    <scope>NUCLEOTIDE SEQUENCE [LARGE SCALE GENOMIC DNA]</scope>
    <source>
        <strain evidence="2 3">VG341</strain>
    </source>
</reference>
<dbReference type="Proteomes" id="UP000290624">
    <property type="component" value="Unassembled WGS sequence"/>
</dbReference>
<protein>
    <submittedName>
        <fullName evidence="2">Uncharacterized protein</fullName>
    </submittedName>
</protein>